<name>A0A2U1MCU4_ARTAN</name>
<dbReference type="Proteomes" id="UP000245207">
    <property type="component" value="Unassembled WGS sequence"/>
</dbReference>
<dbReference type="GO" id="GO:0016853">
    <property type="term" value="F:isomerase activity"/>
    <property type="evidence" value="ECO:0007669"/>
    <property type="project" value="UniProtKB-KW"/>
</dbReference>
<accession>A0A2U1MCU4</accession>
<comment type="caution">
    <text evidence="1">The sequence shown here is derived from an EMBL/GenBank/DDBJ whole genome shotgun (WGS) entry which is preliminary data.</text>
</comment>
<dbReference type="OrthoDB" id="1747995at2759"/>
<dbReference type="EMBL" id="PKPP01005724">
    <property type="protein sequence ID" value="PWA59084.1"/>
    <property type="molecule type" value="Genomic_DNA"/>
</dbReference>
<keyword evidence="1" id="KW-0413">Isomerase</keyword>
<dbReference type="STRING" id="35608.A0A2U1MCU4"/>
<dbReference type="AlphaFoldDB" id="A0A2U1MCU4"/>
<sequence length="103" mass="11350">MKIAGKFAGEDGGCRRITSGDDISCEVDVDERATDVALGWYVVLSSPVIFDATFEHEYKSDIFGEREIELLMPNTVGNLGVKFEERATSSDMALSVWDKVVLV</sequence>
<reference evidence="1 2" key="1">
    <citation type="journal article" date="2018" name="Mol. Plant">
        <title>The genome of Artemisia annua provides insight into the evolution of Asteraceae family and artemisinin biosynthesis.</title>
        <authorList>
            <person name="Shen Q."/>
            <person name="Zhang L."/>
            <person name="Liao Z."/>
            <person name="Wang S."/>
            <person name="Yan T."/>
            <person name="Shi P."/>
            <person name="Liu M."/>
            <person name="Fu X."/>
            <person name="Pan Q."/>
            <person name="Wang Y."/>
            <person name="Lv Z."/>
            <person name="Lu X."/>
            <person name="Zhang F."/>
            <person name="Jiang W."/>
            <person name="Ma Y."/>
            <person name="Chen M."/>
            <person name="Hao X."/>
            <person name="Li L."/>
            <person name="Tang Y."/>
            <person name="Lv G."/>
            <person name="Zhou Y."/>
            <person name="Sun X."/>
            <person name="Brodelius P.E."/>
            <person name="Rose J.K.C."/>
            <person name="Tang K."/>
        </authorList>
    </citation>
    <scope>NUCLEOTIDE SEQUENCE [LARGE SCALE GENOMIC DNA]</scope>
    <source>
        <strain evidence="2">cv. Huhao1</strain>
        <tissue evidence="1">Leaf</tissue>
    </source>
</reference>
<evidence type="ECO:0000313" key="1">
    <source>
        <dbReference type="EMBL" id="PWA59084.1"/>
    </source>
</evidence>
<keyword evidence="2" id="KW-1185">Reference proteome</keyword>
<gene>
    <name evidence="1" type="ORF">CTI12_AA394420</name>
</gene>
<evidence type="ECO:0000313" key="2">
    <source>
        <dbReference type="Proteomes" id="UP000245207"/>
    </source>
</evidence>
<protein>
    <submittedName>
        <fullName evidence="1">Ketol-acid reductoisomerase, chloroplastic</fullName>
    </submittedName>
</protein>
<organism evidence="1 2">
    <name type="scientific">Artemisia annua</name>
    <name type="common">Sweet wormwood</name>
    <dbReference type="NCBI Taxonomy" id="35608"/>
    <lineage>
        <taxon>Eukaryota</taxon>
        <taxon>Viridiplantae</taxon>
        <taxon>Streptophyta</taxon>
        <taxon>Embryophyta</taxon>
        <taxon>Tracheophyta</taxon>
        <taxon>Spermatophyta</taxon>
        <taxon>Magnoliopsida</taxon>
        <taxon>eudicotyledons</taxon>
        <taxon>Gunneridae</taxon>
        <taxon>Pentapetalae</taxon>
        <taxon>asterids</taxon>
        <taxon>campanulids</taxon>
        <taxon>Asterales</taxon>
        <taxon>Asteraceae</taxon>
        <taxon>Asteroideae</taxon>
        <taxon>Anthemideae</taxon>
        <taxon>Artemisiinae</taxon>
        <taxon>Artemisia</taxon>
    </lineage>
</organism>
<proteinExistence type="predicted"/>